<dbReference type="RefSeq" id="WP_115480136.1">
    <property type="nucleotide sequence ID" value="NZ_QRCT01000002.1"/>
</dbReference>
<sequence length="171" mass="19520">MKNIILIGFMGTGKTTVSNTLSKLLDLNQIDTDNLIKVKEKLNITQIFQKKGEQYFRDCETKILKELDKSKNFILSCGGGMALKEENRRLMKELGVVVWLSAAPQTILSRVETNMERPILNGNMNLSYIENLIKKREKYYENAADIMITTDGKTVDQICDEIIIKLQNSKI</sequence>
<comment type="subunit">
    <text evidence="7">Monomer.</text>
</comment>
<comment type="similarity">
    <text evidence="7">Belongs to the shikimate kinase family.</text>
</comment>
<evidence type="ECO:0000256" key="2">
    <source>
        <dbReference type="ARBA" id="ARBA00022679"/>
    </source>
</evidence>
<dbReference type="InterPro" id="IPR000623">
    <property type="entry name" value="Shikimate_kinase/TSH1"/>
</dbReference>
<dbReference type="EC" id="2.7.1.71" evidence="7"/>
<evidence type="ECO:0000256" key="3">
    <source>
        <dbReference type="ARBA" id="ARBA00022741"/>
    </source>
</evidence>
<dbReference type="InterPro" id="IPR027417">
    <property type="entry name" value="P-loop_NTPase"/>
</dbReference>
<dbReference type="UniPathway" id="UPA00053">
    <property type="reaction ID" value="UER00088"/>
</dbReference>
<comment type="subcellular location">
    <subcellularLocation>
        <location evidence="7">Cytoplasm</location>
    </subcellularLocation>
</comment>
<proteinExistence type="inferred from homology"/>
<evidence type="ECO:0000256" key="1">
    <source>
        <dbReference type="ARBA" id="ARBA00022605"/>
    </source>
</evidence>
<comment type="function">
    <text evidence="7">Catalyzes the specific phosphorylation of the 3-hydroxyl group of shikimic acid using ATP as a cosubstrate.</text>
</comment>
<dbReference type="AlphaFoldDB" id="A0A371B0A1"/>
<evidence type="ECO:0000256" key="5">
    <source>
        <dbReference type="ARBA" id="ARBA00022840"/>
    </source>
</evidence>
<feature type="binding site" evidence="7">
    <location>
        <begin position="11"/>
        <end position="16"/>
    </location>
    <ligand>
        <name>ATP</name>
        <dbReference type="ChEBI" id="CHEBI:30616"/>
    </ligand>
</feature>
<reference evidence="8 9" key="1">
    <citation type="submission" date="2018-07" db="EMBL/GenBank/DDBJ databases">
        <title>Anaerosacharophilus polymeroproducens gen. nov. sp. nov., an anaerobic bacterium isolated from salt field.</title>
        <authorList>
            <person name="Kim W."/>
            <person name="Yang S.-H."/>
            <person name="Oh J."/>
            <person name="Lee J.-H."/>
            <person name="Kwon K.K."/>
        </authorList>
    </citation>
    <scope>NUCLEOTIDE SEQUENCE [LARGE SCALE GENOMIC DNA]</scope>
    <source>
        <strain evidence="8 9">MCWD5</strain>
    </source>
</reference>
<comment type="pathway">
    <text evidence="7">Metabolic intermediate biosynthesis; chorismate biosynthesis; chorismate from D-erythrose 4-phosphate and phosphoenolpyruvate: step 5/7.</text>
</comment>
<evidence type="ECO:0000256" key="6">
    <source>
        <dbReference type="ARBA" id="ARBA00023141"/>
    </source>
</evidence>
<dbReference type="GO" id="GO:0004765">
    <property type="term" value="F:shikimate kinase activity"/>
    <property type="evidence" value="ECO:0007669"/>
    <property type="project" value="UniProtKB-UniRule"/>
</dbReference>
<keyword evidence="3 7" id="KW-0547">Nucleotide-binding</keyword>
<organism evidence="8 9">
    <name type="scientific">Anaerosacchariphilus polymeriproducens</name>
    <dbReference type="NCBI Taxonomy" id="1812858"/>
    <lineage>
        <taxon>Bacteria</taxon>
        <taxon>Bacillati</taxon>
        <taxon>Bacillota</taxon>
        <taxon>Clostridia</taxon>
        <taxon>Lachnospirales</taxon>
        <taxon>Lachnospiraceae</taxon>
        <taxon>Anaerosacchariphilus</taxon>
    </lineage>
</organism>
<dbReference type="PRINTS" id="PR01100">
    <property type="entry name" value="SHIKIMTKNASE"/>
</dbReference>
<comment type="cofactor">
    <cofactor evidence="7">
        <name>Mg(2+)</name>
        <dbReference type="ChEBI" id="CHEBI:18420"/>
    </cofactor>
    <text evidence="7">Binds 1 Mg(2+) ion per subunit.</text>
</comment>
<keyword evidence="7" id="KW-0479">Metal-binding</keyword>
<name>A0A371B0A1_9FIRM</name>
<feature type="binding site" evidence="7">
    <location>
        <position position="136"/>
    </location>
    <ligand>
        <name>substrate</name>
    </ligand>
</feature>
<evidence type="ECO:0000313" key="9">
    <source>
        <dbReference type="Proteomes" id="UP000255036"/>
    </source>
</evidence>
<dbReference type="GO" id="GO:0005524">
    <property type="term" value="F:ATP binding"/>
    <property type="evidence" value="ECO:0007669"/>
    <property type="project" value="UniProtKB-UniRule"/>
</dbReference>
<feature type="binding site" evidence="7">
    <location>
        <position position="33"/>
    </location>
    <ligand>
        <name>substrate</name>
    </ligand>
</feature>
<feature type="binding site" evidence="7">
    <location>
        <position position="15"/>
    </location>
    <ligand>
        <name>Mg(2+)</name>
        <dbReference type="ChEBI" id="CHEBI:18420"/>
    </ligand>
</feature>
<protein>
    <recommendedName>
        <fullName evidence="7">Shikimate kinase</fullName>
        <shortName evidence="7">SK</shortName>
        <ecNumber evidence="7">2.7.1.71</ecNumber>
    </recommendedName>
</protein>
<comment type="catalytic activity">
    <reaction evidence="7">
        <text>shikimate + ATP = 3-phosphoshikimate + ADP + H(+)</text>
        <dbReference type="Rhea" id="RHEA:13121"/>
        <dbReference type="ChEBI" id="CHEBI:15378"/>
        <dbReference type="ChEBI" id="CHEBI:30616"/>
        <dbReference type="ChEBI" id="CHEBI:36208"/>
        <dbReference type="ChEBI" id="CHEBI:145989"/>
        <dbReference type="ChEBI" id="CHEBI:456216"/>
        <dbReference type="EC" id="2.7.1.71"/>
    </reaction>
</comment>
<dbReference type="InterPro" id="IPR031322">
    <property type="entry name" value="Shikimate/glucono_kinase"/>
</dbReference>
<dbReference type="PANTHER" id="PTHR21087">
    <property type="entry name" value="SHIKIMATE KINASE"/>
    <property type="match status" value="1"/>
</dbReference>
<keyword evidence="7" id="KW-0963">Cytoplasm</keyword>
<keyword evidence="7" id="KW-0460">Magnesium</keyword>
<keyword evidence="5 7" id="KW-0067">ATP-binding</keyword>
<dbReference type="Pfam" id="PF01202">
    <property type="entry name" value="SKI"/>
    <property type="match status" value="1"/>
</dbReference>
<keyword evidence="6 7" id="KW-0057">Aromatic amino acid biosynthesis</keyword>
<accession>A0A371B0A1</accession>
<dbReference type="Proteomes" id="UP000255036">
    <property type="component" value="Unassembled WGS sequence"/>
</dbReference>
<keyword evidence="4 7" id="KW-0418">Kinase</keyword>
<dbReference type="GO" id="GO:0000287">
    <property type="term" value="F:magnesium ion binding"/>
    <property type="evidence" value="ECO:0007669"/>
    <property type="project" value="UniProtKB-UniRule"/>
</dbReference>
<comment type="caution">
    <text evidence="7">Lacks conserved residue(s) required for the propagation of feature annotation.</text>
</comment>
<feature type="binding site" evidence="7">
    <location>
        <position position="79"/>
    </location>
    <ligand>
        <name>substrate</name>
    </ligand>
</feature>
<feature type="binding site" evidence="7">
    <location>
        <position position="117"/>
    </location>
    <ligand>
        <name>ATP</name>
        <dbReference type="ChEBI" id="CHEBI:30616"/>
    </ligand>
</feature>
<comment type="caution">
    <text evidence="8">The sequence shown here is derived from an EMBL/GenBank/DDBJ whole genome shotgun (WGS) entry which is preliminary data.</text>
</comment>
<evidence type="ECO:0000256" key="4">
    <source>
        <dbReference type="ARBA" id="ARBA00022777"/>
    </source>
</evidence>
<dbReference type="GO" id="GO:0009073">
    <property type="term" value="P:aromatic amino acid family biosynthetic process"/>
    <property type="evidence" value="ECO:0007669"/>
    <property type="project" value="UniProtKB-KW"/>
</dbReference>
<dbReference type="EMBL" id="QRCT01000002">
    <property type="protein sequence ID" value="RDU25231.1"/>
    <property type="molecule type" value="Genomic_DNA"/>
</dbReference>
<dbReference type="HAMAP" id="MF_00109">
    <property type="entry name" value="Shikimate_kinase"/>
    <property type="match status" value="1"/>
</dbReference>
<dbReference type="PANTHER" id="PTHR21087:SF16">
    <property type="entry name" value="SHIKIMATE KINASE 1, CHLOROPLASTIC"/>
    <property type="match status" value="1"/>
</dbReference>
<dbReference type="GO" id="GO:0009423">
    <property type="term" value="P:chorismate biosynthetic process"/>
    <property type="evidence" value="ECO:0007669"/>
    <property type="project" value="UniProtKB-UniRule"/>
</dbReference>
<evidence type="ECO:0000256" key="7">
    <source>
        <dbReference type="HAMAP-Rule" id="MF_00109"/>
    </source>
</evidence>
<dbReference type="GO" id="GO:0008652">
    <property type="term" value="P:amino acid biosynthetic process"/>
    <property type="evidence" value="ECO:0007669"/>
    <property type="project" value="UniProtKB-KW"/>
</dbReference>
<keyword evidence="9" id="KW-1185">Reference proteome</keyword>
<keyword evidence="2 7" id="KW-0808">Transferase</keyword>
<dbReference type="SUPFAM" id="SSF52540">
    <property type="entry name" value="P-loop containing nucleoside triphosphate hydrolases"/>
    <property type="match status" value="1"/>
</dbReference>
<gene>
    <name evidence="7" type="primary">aroK</name>
    <name evidence="8" type="ORF">DWV06_00035</name>
</gene>
<dbReference type="GO" id="GO:0005829">
    <property type="term" value="C:cytosol"/>
    <property type="evidence" value="ECO:0007669"/>
    <property type="project" value="TreeGrafter"/>
</dbReference>
<dbReference type="Gene3D" id="3.40.50.300">
    <property type="entry name" value="P-loop containing nucleotide triphosphate hydrolases"/>
    <property type="match status" value="1"/>
</dbReference>
<dbReference type="OrthoDB" id="9800332at2"/>
<keyword evidence="1 7" id="KW-0028">Amino-acid biosynthesis</keyword>
<evidence type="ECO:0000313" key="8">
    <source>
        <dbReference type="EMBL" id="RDU25231.1"/>
    </source>
</evidence>
<dbReference type="CDD" id="cd00464">
    <property type="entry name" value="SK"/>
    <property type="match status" value="1"/>
</dbReference>
<feature type="binding site" evidence="7">
    <location>
        <position position="57"/>
    </location>
    <ligand>
        <name>substrate</name>
    </ligand>
</feature>